<dbReference type="Gene3D" id="3.40.1190.20">
    <property type="match status" value="1"/>
</dbReference>
<dbReference type="HAMAP" id="MF_00228">
    <property type="entry name" value="Thz_kinase"/>
    <property type="match status" value="1"/>
</dbReference>
<evidence type="ECO:0000256" key="4">
    <source>
        <dbReference type="ARBA" id="ARBA00022679"/>
    </source>
</evidence>
<dbReference type="NCBIfam" id="TIGR00694">
    <property type="entry name" value="thiM"/>
    <property type="match status" value="1"/>
</dbReference>
<dbReference type="EMBL" id="VRYY01000001">
    <property type="protein sequence ID" value="MBG3875458.1"/>
    <property type="molecule type" value="Genomic_DNA"/>
</dbReference>
<keyword evidence="6 11" id="KW-0547">Nucleotide-binding</keyword>
<dbReference type="GO" id="GO:0004417">
    <property type="term" value="F:hydroxyethylthiazole kinase activity"/>
    <property type="evidence" value="ECO:0007669"/>
    <property type="project" value="UniProtKB-EC"/>
</dbReference>
<dbReference type="CDD" id="cd01170">
    <property type="entry name" value="THZ_kinase"/>
    <property type="match status" value="1"/>
</dbReference>
<dbReference type="PIRSF" id="PIRSF000513">
    <property type="entry name" value="Thz_kinase"/>
    <property type="match status" value="1"/>
</dbReference>
<dbReference type="RefSeq" id="WP_196607753.1">
    <property type="nucleotide sequence ID" value="NZ_VRYY01000001.1"/>
</dbReference>
<dbReference type="EC" id="2.7.1.50" evidence="11"/>
<evidence type="ECO:0000256" key="1">
    <source>
        <dbReference type="ARBA" id="ARBA00001771"/>
    </source>
</evidence>
<comment type="function">
    <text evidence="11">Catalyzes the phosphorylation of the hydroxyl group of 4-methyl-5-beta-hydroxyethylthiazole (THZ).</text>
</comment>
<evidence type="ECO:0000256" key="3">
    <source>
        <dbReference type="ARBA" id="ARBA00004868"/>
    </source>
</evidence>
<keyword evidence="9 11" id="KW-0460">Magnesium</keyword>
<feature type="binding site" evidence="11">
    <location>
        <position position="195"/>
    </location>
    <ligand>
        <name>substrate</name>
    </ligand>
</feature>
<protein>
    <recommendedName>
        <fullName evidence="11">Hydroxyethylthiazole kinase</fullName>
        <ecNumber evidence="11">2.7.1.50</ecNumber>
    </recommendedName>
    <alternativeName>
        <fullName evidence="11">4-methyl-5-beta-hydroxyethylthiazole kinase</fullName>
        <shortName evidence="11">TH kinase</shortName>
        <shortName evidence="11">Thz kinase</shortName>
    </alternativeName>
</protein>
<evidence type="ECO:0000313" key="12">
    <source>
        <dbReference type="EMBL" id="MBG3875458.1"/>
    </source>
</evidence>
<evidence type="ECO:0000256" key="2">
    <source>
        <dbReference type="ARBA" id="ARBA00001946"/>
    </source>
</evidence>
<feature type="binding site" evidence="11">
    <location>
        <position position="122"/>
    </location>
    <ligand>
        <name>ATP</name>
        <dbReference type="ChEBI" id="CHEBI:30616"/>
    </ligand>
</feature>
<keyword evidence="10 11" id="KW-0784">Thiamine biosynthesis</keyword>
<comment type="cofactor">
    <cofactor evidence="2 11">
        <name>Mg(2+)</name>
        <dbReference type="ChEBI" id="CHEBI:18420"/>
    </cofactor>
</comment>
<evidence type="ECO:0000256" key="7">
    <source>
        <dbReference type="ARBA" id="ARBA00022777"/>
    </source>
</evidence>
<feature type="binding site" evidence="11">
    <location>
        <position position="168"/>
    </location>
    <ligand>
        <name>ATP</name>
        <dbReference type="ChEBI" id="CHEBI:30616"/>
    </ligand>
</feature>
<dbReference type="Proteomes" id="UP001194469">
    <property type="component" value="Unassembled WGS sequence"/>
</dbReference>
<name>A0ABS0J105_9BACT</name>
<evidence type="ECO:0000256" key="6">
    <source>
        <dbReference type="ARBA" id="ARBA00022741"/>
    </source>
</evidence>
<comment type="similarity">
    <text evidence="11">Belongs to the Thz kinase family.</text>
</comment>
<proteinExistence type="inferred from homology"/>
<dbReference type="InterPro" id="IPR000417">
    <property type="entry name" value="Hyethyz_kinase"/>
</dbReference>
<evidence type="ECO:0000313" key="13">
    <source>
        <dbReference type="Proteomes" id="UP001194469"/>
    </source>
</evidence>
<gene>
    <name evidence="11 12" type="primary">thiM</name>
    <name evidence="12" type="ORF">FVW20_00050</name>
</gene>
<accession>A0ABS0J105</accession>
<evidence type="ECO:0000256" key="5">
    <source>
        <dbReference type="ARBA" id="ARBA00022723"/>
    </source>
</evidence>
<comment type="pathway">
    <text evidence="3 11">Cofactor biosynthesis; thiamine diphosphate biosynthesis; 4-methyl-5-(2-phosphoethyl)-thiazole from 5-(2-hydroxyethyl)-4-methylthiazole: step 1/1.</text>
</comment>
<reference evidence="12 13" key="1">
    <citation type="submission" date="2019-08" db="EMBL/GenBank/DDBJ databases">
        <authorList>
            <person name="Luo N."/>
        </authorList>
    </citation>
    <scope>NUCLEOTIDE SEQUENCE [LARGE SCALE GENOMIC DNA]</scope>
    <source>
        <strain evidence="12 13">NCIMB 9442</strain>
    </source>
</reference>
<sequence>MPHTEQIWRNVDAVRREAPLVHSITNFVVMNVTANALLAAGASPIMAHAREEMAELINIVSALVLNIGTLSAPWIDSMFLAGAAARERGLPVVLDPVGAGASTLRTTTAAQLMERVRPAIVRGNGSEIMALAGAAGATRGVDSTRDAHAAADSARALSLRHRCVTVVSGPVDLITDGDEVVLVTGGHALMPRVTGMGCTSTVLVAAHAAVAASPLEGAVSGMAAMSAAGSMAAERAAGPGSFAMHFIDALYALSEADIRARVRVGRP</sequence>
<keyword evidence="13" id="KW-1185">Reference proteome</keyword>
<evidence type="ECO:0000256" key="10">
    <source>
        <dbReference type="ARBA" id="ARBA00022977"/>
    </source>
</evidence>
<keyword evidence="4 11" id="KW-0808">Transferase</keyword>
<keyword evidence="7 11" id="KW-0418">Kinase</keyword>
<dbReference type="InterPro" id="IPR029056">
    <property type="entry name" value="Ribokinase-like"/>
</dbReference>
<keyword evidence="8 11" id="KW-0067">ATP-binding</keyword>
<keyword evidence="5 11" id="KW-0479">Metal-binding</keyword>
<dbReference type="Pfam" id="PF02110">
    <property type="entry name" value="HK"/>
    <property type="match status" value="1"/>
</dbReference>
<dbReference type="NCBIfam" id="NF006830">
    <property type="entry name" value="PRK09355.1"/>
    <property type="match status" value="1"/>
</dbReference>
<feature type="binding site" evidence="11">
    <location>
        <position position="46"/>
    </location>
    <ligand>
        <name>substrate</name>
    </ligand>
</feature>
<comment type="catalytic activity">
    <reaction evidence="1 11">
        <text>5-(2-hydroxyethyl)-4-methylthiazole + ATP = 4-methyl-5-(2-phosphooxyethyl)-thiazole + ADP + H(+)</text>
        <dbReference type="Rhea" id="RHEA:24212"/>
        <dbReference type="ChEBI" id="CHEBI:15378"/>
        <dbReference type="ChEBI" id="CHEBI:17957"/>
        <dbReference type="ChEBI" id="CHEBI:30616"/>
        <dbReference type="ChEBI" id="CHEBI:58296"/>
        <dbReference type="ChEBI" id="CHEBI:456216"/>
        <dbReference type="EC" id="2.7.1.50"/>
    </reaction>
</comment>
<evidence type="ECO:0000256" key="8">
    <source>
        <dbReference type="ARBA" id="ARBA00022840"/>
    </source>
</evidence>
<evidence type="ECO:0000256" key="11">
    <source>
        <dbReference type="HAMAP-Rule" id="MF_00228"/>
    </source>
</evidence>
<organism evidence="12 13">
    <name type="scientific">Nitratidesulfovibrio oxamicus</name>
    <dbReference type="NCBI Taxonomy" id="32016"/>
    <lineage>
        <taxon>Bacteria</taxon>
        <taxon>Pseudomonadati</taxon>
        <taxon>Thermodesulfobacteriota</taxon>
        <taxon>Desulfovibrionia</taxon>
        <taxon>Desulfovibrionales</taxon>
        <taxon>Desulfovibrionaceae</taxon>
        <taxon>Nitratidesulfovibrio</taxon>
    </lineage>
</organism>
<dbReference type="PRINTS" id="PR01099">
    <property type="entry name" value="HYETHTZKNASE"/>
</dbReference>
<dbReference type="SUPFAM" id="SSF53613">
    <property type="entry name" value="Ribokinase-like"/>
    <property type="match status" value="1"/>
</dbReference>
<comment type="caution">
    <text evidence="12">The sequence shown here is derived from an EMBL/GenBank/DDBJ whole genome shotgun (WGS) entry which is preliminary data.</text>
</comment>
<evidence type="ECO:0000256" key="9">
    <source>
        <dbReference type="ARBA" id="ARBA00022842"/>
    </source>
</evidence>